<dbReference type="EMBL" id="JAZDWU010000007">
    <property type="protein sequence ID" value="KAK9997736.1"/>
    <property type="molecule type" value="Genomic_DNA"/>
</dbReference>
<evidence type="ECO:0000313" key="2">
    <source>
        <dbReference type="EMBL" id="KAK9997736.1"/>
    </source>
</evidence>
<evidence type="ECO:0000256" key="1">
    <source>
        <dbReference type="SAM" id="Phobius"/>
    </source>
</evidence>
<sequence length="243" mass="27240">MIKLMITDAELAALDNSFDVTAISNFFFISEYFSNVKDASRLFGARSALTGESLPVTKYLGDGAYSVSTCKQGRNCNRKLLYLLDCHWAGNRNHCHIWDSSQGLKKHNQDFSTTPSWVVRLDDDEDEEDAEFFGAPVEEYLMHKLEPREDVLSPVISKAMNPKRTPGDKDVLSEQCPDHVMDSVCYGVISLFGIIIHIPWIFLVCFCSLFMRRGKASDQTLPIAGPSTRPGGGKILYLYAILL</sequence>
<keyword evidence="1" id="KW-1133">Transmembrane helix</keyword>
<keyword evidence="1" id="KW-0472">Membrane</keyword>
<dbReference type="AlphaFoldDB" id="A0AAW2CIV8"/>
<proteinExistence type="predicted"/>
<keyword evidence="3" id="KW-1185">Reference proteome</keyword>
<protein>
    <submittedName>
        <fullName evidence="2">Uncharacterized protein</fullName>
    </submittedName>
</protein>
<evidence type="ECO:0000313" key="3">
    <source>
        <dbReference type="Proteomes" id="UP001459277"/>
    </source>
</evidence>
<dbReference type="Proteomes" id="UP001459277">
    <property type="component" value="Unassembled WGS sequence"/>
</dbReference>
<organism evidence="2 3">
    <name type="scientific">Lithocarpus litseifolius</name>
    <dbReference type="NCBI Taxonomy" id="425828"/>
    <lineage>
        <taxon>Eukaryota</taxon>
        <taxon>Viridiplantae</taxon>
        <taxon>Streptophyta</taxon>
        <taxon>Embryophyta</taxon>
        <taxon>Tracheophyta</taxon>
        <taxon>Spermatophyta</taxon>
        <taxon>Magnoliopsida</taxon>
        <taxon>eudicotyledons</taxon>
        <taxon>Gunneridae</taxon>
        <taxon>Pentapetalae</taxon>
        <taxon>rosids</taxon>
        <taxon>fabids</taxon>
        <taxon>Fagales</taxon>
        <taxon>Fagaceae</taxon>
        <taxon>Lithocarpus</taxon>
    </lineage>
</organism>
<feature type="transmembrane region" description="Helical" evidence="1">
    <location>
        <begin position="186"/>
        <end position="211"/>
    </location>
</feature>
<name>A0AAW2CIV8_9ROSI</name>
<accession>A0AAW2CIV8</accession>
<reference evidence="2 3" key="1">
    <citation type="submission" date="2024-01" db="EMBL/GenBank/DDBJ databases">
        <title>A telomere-to-telomere, gap-free genome of sweet tea (Lithocarpus litseifolius).</title>
        <authorList>
            <person name="Zhou J."/>
        </authorList>
    </citation>
    <scope>NUCLEOTIDE SEQUENCE [LARGE SCALE GENOMIC DNA]</scope>
    <source>
        <strain evidence="2">Zhou-2022a</strain>
        <tissue evidence="2">Leaf</tissue>
    </source>
</reference>
<gene>
    <name evidence="2" type="ORF">SO802_022422</name>
</gene>
<comment type="caution">
    <text evidence="2">The sequence shown here is derived from an EMBL/GenBank/DDBJ whole genome shotgun (WGS) entry which is preliminary data.</text>
</comment>
<keyword evidence="1" id="KW-0812">Transmembrane</keyword>